<evidence type="ECO:0000313" key="3">
    <source>
        <dbReference type="Proteomes" id="UP000198882"/>
    </source>
</evidence>
<dbReference type="STRING" id="1095776.SAMN04515672_0406"/>
<sequence>MDAPPLELPSVGLGTMGIDDPAVIETALELGYRHLDTAQIYENEAVVGEGLARALESNVVDRDDVTVATKVWADSLAPEDVRRTTCESLERLGLETVDLLYVHRPIDTYDPETTLPAFDDLVADGLVGHVGVSNFTVDELERARGILDSPIAAHQAEYHPLFQSEELLEQAREHGSPLVGYAPLSGGRVRDVEAVASVAAKHETTPEAVAIAWLVAKEGVVTIPKASSRSHLAANLEAVELELESEDIGRIDALEREEELFPE</sequence>
<dbReference type="GO" id="GO:0016491">
    <property type="term" value="F:oxidoreductase activity"/>
    <property type="evidence" value="ECO:0007669"/>
    <property type="project" value="InterPro"/>
</dbReference>
<dbReference type="PROSITE" id="PS00798">
    <property type="entry name" value="ALDOKETO_REDUCTASE_1"/>
    <property type="match status" value="1"/>
</dbReference>
<dbReference type="InterPro" id="IPR036812">
    <property type="entry name" value="NAD(P)_OxRdtase_dom_sf"/>
</dbReference>
<dbReference type="InterPro" id="IPR023210">
    <property type="entry name" value="NADP_OxRdtase_dom"/>
</dbReference>
<dbReference type="PRINTS" id="PR00069">
    <property type="entry name" value="ALDKETRDTASE"/>
</dbReference>
<dbReference type="InterPro" id="IPR020471">
    <property type="entry name" value="AKR"/>
</dbReference>
<dbReference type="Pfam" id="PF00248">
    <property type="entry name" value="Aldo_ket_red"/>
    <property type="match status" value="1"/>
</dbReference>
<organism evidence="2 3">
    <name type="scientific">Natronorubrum texcoconense</name>
    <dbReference type="NCBI Taxonomy" id="1095776"/>
    <lineage>
        <taxon>Archaea</taxon>
        <taxon>Methanobacteriati</taxon>
        <taxon>Methanobacteriota</taxon>
        <taxon>Stenosarchaea group</taxon>
        <taxon>Halobacteria</taxon>
        <taxon>Halobacteriales</taxon>
        <taxon>Natrialbaceae</taxon>
        <taxon>Natronorubrum</taxon>
    </lineage>
</organism>
<accession>A0A1G8TC08</accession>
<dbReference type="RefSeq" id="WP_090302950.1">
    <property type="nucleotide sequence ID" value="NZ_FNFE01000001.1"/>
</dbReference>
<dbReference type="AlphaFoldDB" id="A0A1G8TC08"/>
<protein>
    <submittedName>
        <fullName evidence="2">2,5-diketo-D-gluconate reductase B</fullName>
    </submittedName>
</protein>
<keyword evidence="3" id="KW-1185">Reference proteome</keyword>
<gene>
    <name evidence="2" type="ORF">SAMN04515672_0406</name>
</gene>
<name>A0A1G8TC08_9EURY</name>
<dbReference type="InterPro" id="IPR018170">
    <property type="entry name" value="Aldo/ket_reductase_CS"/>
</dbReference>
<evidence type="ECO:0000313" key="2">
    <source>
        <dbReference type="EMBL" id="SDJ39038.1"/>
    </source>
</evidence>
<dbReference type="EMBL" id="FNFE01000001">
    <property type="protein sequence ID" value="SDJ39038.1"/>
    <property type="molecule type" value="Genomic_DNA"/>
</dbReference>
<proteinExistence type="predicted"/>
<dbReference type="PIRSF" id="PIRSF000097">
    <property type="entry name" value="AKR"/>
    <property type="match status" value="1"/>
</dbReference>
<dbReference type="Gene3D" id="3.20.20.100">
    <property type="entry name" value="NADP-dependent oxidoreductase domain"/>
    <property type="match status" value="1"/>
</dbReference>
<evidence type="ECO:0000259" key="1">
    <source>
        <dbReference type="Pfam" id="PF00248"/>
    </source>
</evidence>
<dbReference type="Proteomes" id="UP000198882">
    <property type="component" value="Unassembled WGS sequence"/>
</dbReference>
<reference evidence="3" key="1">
    <citation type="submission" date="2016-10" db="EMBL/GenBank/DDBJ databases">
        <authorList>
            <person name="Varghese N."/>
            <person name="Submissions S."/>
        </authorList>
    </citation>
    <scope>NUCLEOTIDE SEQUENCE [LARGE SCALE GENOMIC DNA]</scope>
    <source>
        <strain evidence="3">B4,CECT 8067,JCM 17497</strain>
    </source>
</reference>
<feature type="domain" description="NADP-dependent oxidoreductase" evidence="1">
    <location>
        <begin position="22"/>
        <end position="255"/>
    </location>
</feature>
<dbReference type="SUPFAM" id="SSF51430">
    <property type="entry name" value="NAD(P)-linked oxidoreductase"/>
    <property type="match status" value="1"/>
</dbReference>
<dbReference type="PANTHER" id="PTHR11732">
    <property type="entry name" value="ALDO/KETO REDUCTASE"/>
    <property type="match status" value="1"/>
</dbReference>